<accession>A0A813JFL5</accession>
<dbReference type="EMBL" id="CAJNNW010025326">
    <property type="protein sequence ID" value="CAE8676868.1"/>
    <property type="molecule type" value="Genomic_DNA"/>
</dbReference>
<reference evidence="1" key="1">
    <citation type="submission" date="2021-02" db="EMBL/GenBank/DDBJ databases">
        <authorList>
            <person name="Dougan E. K."/>
            <person name="Rhodes N."/>
            <person name="Thang M."/>
            <person name="Chan C."/>
        </authorList>
    </citation>
    <scope>NUCLEOTIDE SEQUENCE</scope>
</reference>
<sequence length="69" mass="7876">MCLVGKMAIFALRAARSRSRLEKLSRRRSRSPCSWTAARTWSPPGCCRRRRGVCRPFVRWIVSASCCSS</sequence>
<name>A0A813JFL5_POLGL</name>
<evidence type="ECO:0000313" key="2">
    <source>
        <dbReference type="Proteomes" id="UP000626109"/>
    </source>
</evidence>
<comment type="caution">
    <text evidence="1">The sequence shown here is derived from an EMBL/GenBank/DDBJ whole genome shotgun (WGS) entry which is preliminary data.</text>
</comment>
<dbReference type="Proteomes" id="UP000626109">
    <property type="component" value="Unassembled WGS sequence"/>
</dbReference>
<proteinExistence type="predicted"/>
<dbReference type="AlphaFoldDB" id="A0A813JFL5"/>
<organism evidence="1 2">
    <name type="scientific">Polarella glacialis</name>
    <name type="common">Dinoflagellate</name>
    <dbReference type="NCBI Taxonomy" id="89957"/>
    <lineage>
        <taxon>Eukaryota</taxon>
        <taxon>Sar</taxon>
        <taxon>Alveolata</taxon>
        <taxon>Dinophyceae</taxon>
        <taxon>Suessiales</taxon>
        <taxon>Suessiaceae</taxon>
        <taxon>Polarella</taxon>
    </lineage>
</organism>
<gene>
    <name evidence="1" type="ORF">PGLA2088_LOCUS20073</name>
</gene>
<protein>
    <submittedName>
        <fullName evidence="1">Uncharacterized protein</fullName>
    </submittedName>
</protein>
<evidence type="ECO:0000313" key="1">
    <source>
        <dbReference type="EMBL" id="CAE8676868.1"/>
    </source>
</evidence>